<dbReference type="InterPro" id="IPR007719">
    <property type="entry name" value="PCS_N"/>
</dbReference>
<dbReference type="PANTHER" id="PTHR33447:SF19">
    <property type="entry name" value="GLUTATHIONE GAMMA-GLUTAMYLCYSTEINYLTRANSFERASE"/>
    <property type="match status" value="1"/>
</dbReference>
<evidence type="ECO:0000256" key="3">
    <source>
        <dbReference type="ARBA" id="ARBA00022679"/>
    </source>
</evidence>
<gene>
    <name evidence="6" type="ORF">NC653_007630</name>
</gene>
<dbReference type="Pfam" id="PF05023">
    <property type="entry name" value="Phytochelatin"/>
    <property type="match status" value="1"/>
</dbReference>
<keyword evidence="2" id="KW-0104">Cadmium</keyword>
<keyword evidence="4" id="KW-0479">Metal-binding</keyword>
<evidence type="ECO:0000313" key="6">
    <source>
        <dbReference type="EMBL" id="KAJ7009040.1"/>
    </source>
</evidence>
<keyword evidence="3" id="KW-0808">Transferase</keyword>
<dbReference type="InterPro" id="IPR038765">
    <property type="entry name" value="Papain-like_cys_pep_sf"/>
</dbReference>
<dbReference type="GO" id="GO:0016756">
    <property type="term" value="F:glutathione gamma-glutamylcysteinyltransferase activity"/>
    <property type="evidence" value="ECO:0007669"/>
    <property type="project" value="UniProtKB-EC"/>
</dbReference>
<feature type="domain" description="Peptidase C83" evidence="5">
    <location>
        <begin position="1"/>
        <end position="99"/>
    </location>
</feature>
<name>A0AAD6RIH1_9ROSI</name>
<dbReference type="Gene3D" id="3.90.70.30">
    <property type="entry name" value="Phytochelatin synthase, N-terminal domain"/>
    <property type="match status" value="1"/>
</dbReference>
<evidence type="ECO:0000259" key="5">
    <source>
        <dbReference type="PROSITE" id="PS51443"/>
    </source>
</evidence>
<dbReference type="InterPro" id="IPR038156">
    <property type="entry name" value="PCS_N_sf"/>
</dbReference>
<dbReference type="SUPFAM" id="SSF54001">
    <property type="entry name" value="Cysteine proteinases"/>
    <property type="match status" value="1"/>
</dbReference>
<evidence type="ECO:0000256" key="2">
    <source>
        <dbReference type="ARBA" id="ARBA00022539"/>
    </source>
</evidence>
<dbReference type="InterPro" id="IPR040409">
    <property type="entry name" value="PCS-like"/>
</dbReference>
<comment type="caution">
    <text evidence="6">The sequence shown here is derived from an EMBL/GenBank/DDBJ whole genome shotgun (WGS) entry which is preliminary data.</text>
</comment>
<dbReference type="Proteomes" id="UP001164929">
    <property type="component" value="Chromosome 2"/>
</dbReference>
<dbReference type="AlphaFoldDB" id="A0AAD6RIH1"/>
<dbReference type="GO" id="GO:0098849">
    <property type="term" value="P:cellular detoxification of cadmium ion"/>
    <property type="evidence" value="ECO:0007669"/>
    <property type="project" value="TreeGrafter"/>
</dbReference>
<proteinExistence type="predicted"/>
<dbReference type="PROSITE" id="PS51443">
    <property type="entry name" value="PCS"/>
    <property type="match status" value="1"/>
</dbReference>
<protein>
    <recommendedName>
        <fullName evidence="1">glutathione gamma-glutamylcysteinyltransferase</fullName>
        <ecNumber evidence="1">2.3.2.15</ecNumber>
    </recommendedName>
</protein>
<accession>A0AAD6RIH1</accession>
<evidence type="ECO:0000256" key="4">
    <source>
        <dbReference type="ARBA" id="ARBA00022723"/>
    </source>
</evidence>
<evidence type="ECO:0000313" key="7">
    <source>
        <dbReference type="Proteomes" id="UP001164929"/>
    </source>
</evidence>
<reference evidence="6" key="1">
    <citation type="journal article" date="2023" name="Mol. Ecol. Resour.">
        <title>Chromosome-level genome assembly of a triploid poplar Populus alba 'Berolinensis'.</title>
        <authorList>
            <person name="Chen S."/>
            <person name="Yu Y."/>
            <person name="Wang X."/>
            <person name="Wang S."/>
            <person name="Zhang T."/>
            <person name="Zhou Y."/>
            <person name="He R."/>
            <person name="Meng N."/>
            <person name="Wang Y."/>
            <person name="Liu W."/>
            <person name="Liu Z."/>
            <person name="Liu J."/>
            <person name="Guo Q."/>
            <person name="Huang H."/>
            <person name="Sederoff R.R."/>
            <person name="Wang G."/>
            <person name="Qu G."/>
            <person name="Chen S."/>
        </authorList>
    </citation>
    <scope>NUCLEOTIDE SEQUENCE</scope>
    <source>
        <strain evidence="6">SC-2020</strain>
    </source>
</reference>
<organism evidence="6 7">
    <name type="scientific">Populus alba x Populus x berolinensis</name>
    <dbReference type="NCBI Taxonomy" id="444605"/>
    <lineage>
        <taxon>Eukaryota</taxon>
        <taxon>Viridiplantae</taxon>
        <taxon>Streptophyta</taxon>
        <taxon>Embryophyta</taxon>
        <taxon>Tracheophyta</taxon>
        <taxon>Spermatophyta</taxon>
        <taxon>Magnoliopsida</taxon>
        <taxon>eudicotyledons</taxon>
        <taxon>Gunneridae</taxon>
        <taxon>Pentapetalae</taxon>
        <taxon>rosids</taxon>
        <taxon>fabids</taxon>
        <taxon>Malpighiales</taxon>
        <taxon>Salicaceae</taxon>
        <taxon>Saliceae</taxon>
        <taxon>Populus</taxon>
    </lineage>
</organism>
<dbReference type="PANTHER" id="PTHR33447">
    <property type="entry name" value="GLUTATHIONE GAMMA-GLUTAMYLCYSTEINYLTRANSFERASE"/>
    <property type="match status" value="1"/>
</dbReference>
<dbReference type="EC" id="2.3.2.15" evidence="1"/>
<sequence length="99" mass="10850">MLDIEALEGGTLNSFFKLIPRDQTQSDPACCGLASLAVVLNALAEDPGRTRKGDDNQRKKASDMVKLLAWLFAMELKLNLLGQTKSQMMFQTGSGDFLL</sequence>
<keyword evidence="7" id="KW-1185">Reference proteome</keyword>
<dbReference type="GO" id="GO:0046872">
    <property type="term" value="F:metal ion binding"/>
    <property type="evidence" value="ECO:0007669"/>
    <property type="project" value="UniProtKB-KW"/>
</dbReference>
<evidence type="ECO:0000256" key="1">
    <source>
        <dbReference type="ARBA" id="ARBA00012468"/>
    </source>
</evidence>
<dbReference type="GO" id="GO:0046938">
    <property type="term" value="P:phytochelatin biosynthetic process"/>
    <property type="evidence" value="ECO:0007669"/>
    <property type="project" value="InterPro"/>
</dbReference>
<dbReference type="GO" id="GO:0010273">
    <property type="term" value="P:detoxification of copper ion"/>
    <property type="evidence" value="ECO:0007669"/>
    <property type="project" value="TreeGrafter"/>
</dbReference>
<dbReference type="EMBL" id="JAQIZT010000002">
    <property type="protein sequence ID" value="KAJ7009040.1"/>
    <property type="molecule type" value="Genomic_DNA"/>
</dbReference>